<comment type="caution">
    <text evidence="3">The sequence shown here is derived from an EMBL/GenBank/DDBJ whole genome shotgun (WGS) entry which is preliminary data.</text>
</comment>
<keyword evidence="4" id="KW-1185">Reference proteome</keyword>
<feature type="domain" description="HD-GYP" evidence="2">
    <location>
        <begin position="180"/>
        <end position="338"/>
    </location>
</feature>
<dbReference type="SUPFAM" id="SSF109604">
    <property type="entry name" value="HD-domain/PDEase-like"/>
    <property type="match status" value="1"/>
</dbReference>
<dbReference type="CDD" id="cd00077">
    <property type="entry name" value="HDc"/>
    <property type="match status" value="1"/>
</dbReference>
<dbReference type="SMART" id="SM00471">
    <property type="entry name" value="HDc"/>
    <property type="match status" value="1"/>
</dbReference>
<dbReference type="EMBL" id="BMOE01000015">
    <property type="protein sequence ID" value="GGJ86235.1"/>
    <property type="molecule type" value="Genomic_DNA"/>
</dbReference>
<dbReference type="RefSeq" id="WP_229671096.1">
    <property type="nucleotide sequence ID" value="NZ_BMOE01000015.1"/>
</dbReference>
<evidence type="ECO:0000256" key="1">
    <source>
        <dbReference type="SAM" id="MobiDB-lite"/>
    </source>
</evidence>
<gene>
    <name evidence="3" type="ORF">GCM10008939_32670</name>
</gene>
<dbReference type="Pfam" id="PF01966">
    <property type="entry name" value="HD"/>
    <property type="match status" value="1"/>
</dbReference>
<dbReference type="PROSITE" id="PS51832">
    <property type="entry name" value="HD_GYP"/>
    <property type="match status" value="1"/>
</dbReference>
<evidence type="ECO:0000313" key="4">
    <source>
        <dbReference type="Proteomes" id="UP000635726"/>
    </source>
</evidence>
<dbReference type="AlphaFoldDB" id="A0A917UUL5"/>
<organism evidence="3 4">
    <name type="scientific">Deinococcus aquiradiocola</name>
    <dbReference type="NCBI Taxonomy" id="393059"/>
    <lineage>
        <taxon>Bacteria</taxon>
        <taxon>Thermotogati</taxon>
        <taxon>Deinococcota</taxon>
        <taxon>Deinococci</taxon>
        <taxon>Deinococcales</taxon>
        <taxon>Deinococcaceae</taxon>
        <taxon>Deinococcus</taxon>
    </lineage>
</organism>
<dbReference type="InterPro" id="IPR037522">
    <property type="entry name" value="HD_GYP_dom"/>
</dbReference>
<name>A0A917UUL5_9DEIO</name>
<dbReference type="PANTHER" id="PTHR45228:SF4">
    <property type="entry name" value="LIPOPROTEIN"/>
    <property type="match status" value="1"/>
</dbReference>
<evidence type="ECO:0000259" key="2">
    <source>
        <dbReference type="PROSITE" id="PS51832"/>
    </source>
</evidence>
<dbReference type="InterPro" id="IPR003607">
    <property type="entry name" value="HD/PDEase_dom"/>
</dbReference>
<reference evidence="3" key="2">
    <citation type="submission" date="2020-09" db="EMBL/GenBank/DDBJ databases">
        <authorList>
            <person name="Sun Q."/>
            <person name="Ohkuma M."/>
        </authorList>
    </citation>
    <scope>NUCLEOTIDE SEQUENCE</scope>
    <source>
        <strain evidence="3">JCM 14371</strain>
    </source>
</reference>
<dbReference type="InterPro" id="IPR006674">
    <property type="entry name" value="HD_domain"/>
</dbReference>
<feature type="region of interest" description="Disordered" evidence="1">
    <location>
        <begin position="1"/>
        <end position="22"/>
    </location>
</feature>
<dbReference type="SUPFAM" id="SSF55781">
    <property type="entry name" value="GAF domain-like"/>
    <property type="match status" value="1"/>
</dbReference>
<dbReference type="InterPro" id="IPR052020">
    <property type="entry name" value="Cyclic_di-GMP/3'3'-cGAMP_PDE"/>
</dbReference>
<evidence type="ECO:0000313" key="3">
    <source>
        <dbReference type="EMBL" id="GGJ86235.1"/>
    </source>
</evidence>
<dbReference type="PANTHER" id="PTHR45228">
    <property type="entry name" value="CYCLIC DI-GMP PHOSPHODIESTERASE TM_0186-RELATED"/>
    <property type="match status" value="1"/>
</dbReference>
<dbReference type="Gene3D" id="1.10.3210.10">
    <property type="entry name" value="Hypothetical protein af1432"/>
    <property type="match status" value="1"/>
</dbReference>
<sequence>MFKRKPVPAAPPAPAPAASTSESDVSRVLAELLARPTQESVLDGALAYTASLVGGRVHGLGILRRGQDRVGAVLGYPRDLMGVTLSGPWSAGRMRLLEGGARELYDANGPDVTELLDQAGMRGVGLSLVVPIVDRGRHLGALLLDRPEGGAIAPGQQEAVGRFAAAVGPLMGLIDGRDEWRQAAKHITATVIEAMESRDFDSLGHARSVADVAVRLGRGIGLAGRELDEVWYAATLHDVGKIQGESGHALVGANLLQGVTALSEAERGVRHHHERWDGQGEPDRLTGEDIPLYARLVAVANAYVRLGDVKRVQAQSGKALDPRLVAMLEKIVVQEGPL</sequence>
<reference evidence="3" key="1">
    <citation type="journal article" date="2014" name="Int. J. Syst. Evol. Microbiol.">
        <title>Complete genome sequence of Corynebacterium casei LMG S-19264T (=DSM 44701T), isolated from a smear-ripened cheese.</title>
        <authorList>
            <consortium name="US DOE Joint Genome Institute (JGI-PGF)"/>
            <person name="Walter F."/>
            <person name="Albersmeier A."/>
            <person name="Kalinowski J."/>
            <person name="Ruckert C."/>
        </authorList>
    </citation>
    <scope>NUCLEOTIDE SEQUENCE</scope>
    <source>
        <strain evidence="3">JCM 14371</strain>
    </source>
</reference>
<dbReference type="Proteomes" id="UP000635726">
    <property type="component" value="Unassembled WGS sequence"/>
</dbReference>
<protein>
    <submittedName>
        <fullName evidence="3">Phosphohydrolase</fullName>
    </submittedName>
</protein>
<proteinExistence type="predicted"/>
<accession>A0A917UUL5</accession>